<reference evidence="2 3" key="1">
    <citation type="submission" date="2019-03" db="EMBL/GenBank/DDBJ databases">
        <title>First draft genome of Liparis tanakae, snailfish: a comprehensive survey of snailfish specific genes.</title>
        <authorList>
            <person name="Kim W."/>
            <person name="Song I."/>
            <person name="Jeong J.-H."/>
            <person name="Kim D."/>
            <person name="Kim S."/>
            <person name="Ryu S."/>
            <person name="Song J.Y."/>
            <person name="Lee S.K."/>
        </authorList>
    </citation>
    <scope>NUCLEOTIDE SEQUENCE [LARGE SCALE GENOMIC DNA]</scope>
    <source>
        <tissue evidence="2">Muscle</tissue>
    </source>
</reference>
<evidence type="ECO:0000313" key="3">
    <source>
        <dbReference type="Proteomes" id="UP000314294"/>
    </source>
</evidence>
<sequence>MRRYVTFSFVPLTSTALVCPVELERTWKSRVSAGADCPPSRDVPPLYTTMGWPPNRLIRRGGGGGGYLSGYRSTDNLETGKKVRKPKRDRRSGSGSRGEERGRGIGDRGRGIRESIKGKRM</sequence>
<feature type="compositionally biased region" description="Basic and acidic residues" evidence="1">
    <location>
        <begin position="97"/>
        <end position="121"/>
    </location>
</feature>
<evidence type="ECO:0000256" key="1">
    <source>
        <dbReference type="SAM" id="MobiDB-lite"/>
    </source>
</evidence>
<protein>
    <submittedName>
        <fullName evidence="2">Uncharacterized protein</fullName>
    </submittedName>
</protein>
<proteinExistence type="predicted"/>
<evidence type="ECO:0000313" key="2">
    <source>
        <dbReference type="EMBL" id="TNN48709.1"/>
    </source>
</evidence>
<feature type="region of interest" description="Disordered" evidence="1">
    <location>
        <begin position="61"/>
        <end position="121"/>
    </location>
</feature>
<dbReference type="OrthoDB" id="10643348at2759"/>
<dbReference type="AlphaFoldDB" id="A0A4Z2G5A8"/>
<organism evidence="2 3">
    <name type="scientific">Liparis tanakae</name>
    <name type="common">Tanaka's snailfish</name>
    <dbReference type="NCBI Taxonomy" id="230148"/>
    <lineage>
        <taxon>Eukaryota</taxon>
        <taxon>Metazoa</taxon>
        <taxon>Chordata</taxon>
        <taxon>Craniata</taxon>
        <taxon>Vertebrata</taxon>
        <taxon>Euteleostomi</taxon>
        <taxon>Actinopterygii</taxon>
        <taxon>Neopterygii</taxon>
        <taxon>Teleostei</taxon>
        <taxon>Neoteleostei</taxon>
        <taxon>Acanthomorphata</taxon>
        <taxon>Eupercaria</taxon>
        <taxon>Perciformes</taxon>
        <taxon>Cottioidei</taxon>
        <taxon>Cottales</taxon>
        <taxon>Liparidae</taxon>
        <taxon>Liparis</taxon>
    </lineage>
</organism>
<accession>A0A4Z2G5A8</accession>
<dbReference type="Proteomes" id="UP000314294">
    <property type="component" value="Unassembled WGS sequence"/>
</dbReference>
<comment type="caution">
    <text evidence="2">The sequence shown here is derived from an EMBL/GenBank/DDBJ whole genome shotgun (WGS) entry which is preliminary data.</text>
</comment>
<gene>
    <name evidence="2" type="ORF">EYF80_041077</name>
</gene>
<dbReference type="EMBL" id="SRLO01000684">
    <property type="protein sequence ID" value="TNN48709.1"/>
    <property type="molecule type" value="Genomic_DNA"/>
</dbReference>
<keyword evidence="3" id="KW-1185">Reference proteome</keyword>
<name>A0A4Z2G5A8_9TELE</name>